<evidence type="ECO:0000256" key="1">
    <source>
        <dbReference type="SAM" id="MobiDB-lite"/>
    </source>
</evidence>
<reference evidence="2" key="1">
    <citation type="submission" date="2015-11" db="EMBL/GenBank/DDBJ databases">
        <title>De novo transcriptome assembly of four potential Pierce s Disease insect vectors from Arizona vineyards.</title>
        <authorList>
            <person name="Tassone E.E."/>
        </authorList>
    </citation>
    <scope>NUCLEOTIDE SEQUENCE</scope>
</reference>
<sequence length="179" mass="19828">CLDSDSTVGGDDDSVLNFNIAASDDSTSDVNFDLNKEKMSTSKLSVNQQNKLSSPQNIKKRFSKKIKSLVKNADAIQDLDKLESLKGVSEVPLQSENESSIAMAEDNDEIVNNTNMVISNSEELKTHIIHANASDTNKPVSDVDFTEDLNTECAEKHFQNSKVHKKRRKKLGKKSKIKS</sequence>
<evidence type="ECO:0000313" key="2">
    <source>
        <dbReference type="EMBL" id="JAS59404.1"/>
    </source>
</evidence>
<gene>
    <name evidence="2" type="ORF">g.3330</name>
</gene>
<feature type="compositionally biased region" description="Basic residues" evidence="1">
    <location>
        <begin position="162"/>
        <end position="179"/>
    </location>
</feature>
<feature type="non-terminal residue" evidence="2">
    <location>
        <position position="1"/>
    </location>
</feature>
<protein>
    <submittedName>
        <fullName evidence="2">Uncharacterized protein</fullName>
    </submittedName>
</protein>
<dbReference type="EMBL" id="GECZ01010365">
    <property type="protein sequence ID" value="JAS59404.1"/>
    <property type="molecule type" value="Transcribed_RNA"/>
</dbReference>
<accession>A0A1B6GAE1</accession>
<feature type="non-terminal residue" evidence="2">
    <location>
        <position position="179"/>
    </location>
</feature>
<dbReference type="AlphaFoldDB" id="A0A1B6GAE1"/>
<feature type="region of interest" description="Disordered" evidence="1">
    <location>
        <begin position="157"/>
        <end position="179"/>
    </location>
</feature>
<proteinExistence type="predicted"/>
<organism evidence="2">
    <name type="scientific">Cuerna arida</name>
    <dbReference type="NCBI Taxonomy" id="1464854"/>
    <lineage>
        <taxon>Eukaryota</taxon>
        <taxon>Metazoa</taxon>
        <taxon>Ecdysozoa</taxon>
        <taxon>Arthropoda</taxon>
        <taxon>Hexapoda</taxon>
        <taxon>Insecta</taxon>
        <taxon>Pterygota</taxon>
        <taxon>Neoptera</taxon>
        <taxon>Paraneoptera</taxon>
        <taxon>Hemiptera</taxon>
        <taxon>Auchenorrhyncha</taxon>
        <taxon>Membracoidea</taxon>
        <taxon>Cicadellidae</taxon>
        <taxon>Cicadellinae</taxon>
        <taxon>Proconiini</taxon>
        <taxon>Cuerna</taxon>
    </lineage>
</organism>
<name>A0A1B6GAE1_9HEMI</name>